<dbReference type="InterPro" id="IPR036291">
    <property type="entry name" value="NAD(P)-bd_dom_sf"/>
</dbReference>
<dbReference type="GO" id="GO:0016491">
    <property type="term" value="F:oxidoreductase activity"/>
    <property type="evidence" value="ECO:0007669"/>
    <property type="project" value="UniProtKB-KW"/>
</dbReference>
<evidence type="ECO:0000256" key="1">
    <source>
        <dbReference type="ARBA" id="ARBA00006484"/>
    </source>
</evidence>
<proteinExistence type="inferred from homology"/>
<evidence type="ECO:0000313" key="4">
    <source>
        <dbReference type="Proteomes" id="UP000518605"/>
    </source>
</evidence>
<keyword evidence="4" id="KW-1185">Reference proteome</keyword>
<dbReference type="InterPro" id="IPR002347">
    <property type="entry name" value="SDR_fam"/>
</dbReference>
<dbReference type="EMBL" id="JACHXW010000024">
    <property type="protein sequence ID" value="MBB3155396.1"/>
    <property type="molecule type" value="Genomic_DNA"/>
</dbReference>
<name>A0A7W5GCZ4_9BACL</name>
<dbReference type="PANTHER" id="PTHR43639">
    <property type="entry name" value="OXIDOREDUCTASE, SHORT-CHAIN DEHYDROGENASE/REDUCTASE FAMILY (AFU_ORTHOLOGUE AFUA_5G02870)"/>
    <property type="match status" value="1"/>
</dbReference>
<dbReference type="PANTHER" id="PTHR43639:SF1">
    <property type="entry name" value="SHORT-CHAIN DEHYDROGENASE_REDUCTASE FAMILY PROTEIN"/>
    <property type="match status" value="1"/>
</dbReference>
<dbReference type="Pfam" id="PF00106">
    <property type="entry name" value="adh_short"/>
    <property type="match status" value="1"/>
</dbReference>
<keyword evidence="2" id="KW-0560">Oxidoreductase</keyword>
<reference evidence="3 4" key="1">
    <citation type="submission" date="2020-08" db="EMBL/GenBank/DDBJ databases">
        <title>Genomic Encyclopedia of Type Strains, Phase III (KMG-III): the genomes of soil and plant-associated and newly described type strains.</title>
        <authorList>
            <person name="Whitman W."/>
        </authorList>
    </citation>
    <scope>NUCLEOTIDE SEQUENCE [LARGE SCALE GENOMIC DNA]</scope>
    <source>
        <strain evidence="3 4">CECT 8234</strain>
    </source>
</reference>
<dbReference type="AlphaFoldDB" id="A0A7W5GCZ4"/>
<accession>A0A7W5GCZ4</accession>
<evidence type="ECO:0000256" key="2">
    <source>
        <dbReference type="ARBA" id="ARBA00023002"/>
    </source>
</evidence>
<comment type="similarity">
    <text evidence="1">Belongs to the short-chain dehydrogenases/reductases (SDR) family.</text>
</comment>
<sequence>MSKLKGKVAFVTGASRGIGRAIATRFAQEGAFVAVHYGKNREAAEEVVRNIELNGGAAFTIGMEPGSSESILSLHQALDEALLERRGDSHFIF</sequence>
<gene>
    <name evidence="3" type="ORF">FHS16_005504</name>
</gene>
<protein>
    <submittedName>
        <fullName evidence="3">NAD(P)-dependent dehydrogenase (Short-subunit alcohol dehydrogenase family)</fullName>
    </submittedName>
</protein>
<evidence type="ECO:0000313" key="3">
    <source>
        <dbReference type="EMBL" id="MBB3155396.1"/>
    </source>
</evidence>
<dbReference type="SUPFAM" id="SSF51735">
    <property type="entry name" value="NAD(P)-binding Rossmann-fold domains"/>
    <property type="match status" value="1"/>
</dbReference>
<comment type="caution">
    <text evidence="3">The sequence shown here is derived from an EMBL/GenBank/DDBJ whole genome shotgun (WGS) entry which is preliminary data.</text>
</comment>
<dbReference type="Proteomes" id="UP000518605">
    <property type="component" value="Unassembled WGS sequence"/>
</dbReference>
<dbReference type="Gene3D" id="3.40.50.720">
    <property type="entry name" value="NAD(P)-binding Rossmann-like Domain"/>
    <property type="match status" value="1"/>
</dbReference>
<organism evidence="3 4">
    <name type="scientific">Paenibacillus endophyticus</name>
    <dbReference type="NCBI Taxonomy" id="1294268"/>
    <lineage>
        <taxon>Bacteria</taxon>
        <taxon>Bacillati</taxon>
        <taxon>Bacillota</taxon>
        <taxon>Bacilli</taxon>
        <taxon>Bacillales</taxon>
        <taxon>Paenibacillaceae</taxon>
        <taxon>Paenibacillus</taxon>
    </lineage>
</organism>